<dbReference type="InterPro" id="IPR016181">
    <property type="entry name" value="Acyl_CoA_acyltransferase"/>
</dbReference>
<reference evidence="2 3" key="1">
    <citation type="submission" date="2019-08" db="EMBL/GenBank/DDBJ databases">
        <authorList>
            <person name="Guy L."/>
        </authorList>
    </citation>
    <scope>NUCLEOTIDE SEQUENCE [LARGE SCALE GENOMIC DNA]</scope>
    <source>
        <strain evidence="2 3">SGT-108</strain>
    </source>
</reference>
<accession>A0A5E4PFG8</accession>
<dbReference type="KEGG" id="asip:AQUSIP_06550"/>
<dbReference type="OrthoDB" id="9804948at2"/>
<evidence type="ECO:0000259" key="1">
    <source>
        <dbReference type="PROSITE" id="PS51186"/>
    </source>
</evidence>
<name>A0A5E4PFG8_9COXI</name>
<dbReference type="InterPro" id="IPR000182">
    <property type="entry name" value="GNAT_dom"/>
</dbReference>
<dbReference type="Gene3D" id="3.40.630.30">
    <property type="match status" value="1"/>
</dbReference>
<keyword evidence="3" id="KW-1185">Reference proteome</keyword>
<proteinExistence type="predicted"/>
<dbReference type="PROSITE" id="PS51186">
    <property type="entry name" value="GNAT"/>
    <property type="match status" value="1"/>
</dbReference>
<gene>
    <name evidence="2" type="ORF">AQUSIP_06550</name>
</gene>
<feature type="domain" description="N-acetyltransferase" evidence="1">
    <location>
        <begin position="18"/>
        <end position="164"/>
    </location>
</feature>
<protein>
    <recommendedName>
        <fullName evidence="1">N-acetyltransferase domain-containing protein</fullName>
    </recommendedName>
</protein>
<dbReference type="Pfam" id="PF13527">
    <property type="entry name" value="Acetyltransf_9"/>
    <property type="match status" value="1"/>
</dbReference>
<dbReference type="GO" id="GO:0016747">
    <property type="term" value="F:acyltransferase activity, transferring groups other than amino-acyl groups"/>
    <property type="evidence" value="ECO:0007669"/>
    <property type="project" value="InterPro"/>
</dbReference>
<dbReference type="SUPFAM" id="SSF55729">
    <property type="entry name" value="Acyl-CoA N-acyltransferases (Nat)"/>
    <property type="match status" value="1"/>
</dbReference>
<dbReference type="AlphaFoldDB" id="A0A5E4PFG8"/>
<dbReference type="Proteomes" id="UP000324194">
    <property type="component" value="Chromosome 1"/>
</dbReference>
<evidence type="ECO:0000313" key="2">
    <source>
        <dbReference type="EMBL" id="VVC75365.1"/>
    </source>
</evidence>
<dbReference type="EMBL" id="LR699119">
    <property type="protein sequence ID" value="VVC75365.1"/>
    <property type="molecule type" value="Genomic_DNA"/>
</dbReference>
<evidence type="ECO:0000313" key="3">
    <source>
        <dbReference type="Proteomes" id="UP000324194"/>
    </source>
</evidence>
<organism evidence="2 3">
    <name type="scientific">Aquicella siphonis</name>
    <dbReference type="NCBI Taxonomy" id="254247"/>
    <lineage>
        <taxon>Bacteria</taxon>
        <taxon>Pseudomonadati</taxon>
        <taxon>Pseudomonadota</taxon>
        <taxon>Gammaproteobacteria</taxon>
        <taxon>Legionellales</taxon>
        <taxon>Coxiellaceae</taxon>
        <taxon>Aquicella</taxon>
    </lineage>
</organism>
<sequence length="297" mass="34518">MRLSADQYRFLTGYQADNQLRDSFNQLAVDIFKLSFEDWYQSGFWKEKYIPYTLFDQGSAVANVSVNIMDFYVFGRRQRYIQIGTVMTAMKYRNQGLCKFLMEHILDQWNTRCDLIYLFANHSVLNFYPKLGFTRVKEYEYFKDIKKGNASGSFEKLDMKIQGNRDKLYEYAKNSYPISVLSMHENADLVMFYGLTILSECVYYLPLLDAIAIAQVNNNQLVLYDVFCKAEVDLEEIINILLLPCKGAETIVLGFTPRDCSSFESREIANDDALFIRKGKTGVFTESRVMFPLLSHA</sequence>